<gene>
    <name evidence="5" type="ORF">ACFQ2T_12670</name>
</gene>
<keyword evidence="2" id="KW-0560">Oxidoreductase</keyword>
<dbReference type="InterPro" id="IPR051911">
    <property type="entry name" value="SDR_oxidoreductase"/>
</dbReference>
<dbReference type="PANTHER" id="PTHR43976:SF16">
    <property type="entry name" value="SHORT-CHAIN DEHYDROGENASE_REDUCTASE FAMILY PROTEIN"/>
    <property type="match status" value="1"/>
</dbReference>
<reference evidence="6" key="1">
    <citation type="journal article" date="2019" name="Int. J. Syst. Evol. Microbiol.">
        <title>The Global Catalogue of Microorganisms (GCM) 10K type strain sequencing project: providing services to taxonomists for standard genome sequencing and annotation.</title>
        <authorList>
            <consortium name="The Broad Institute Genomics Platform"/>
            <consortium name="The Broad Institute Genome Sequencing Center for Infectious Disease"/>
            <person name="Wu L."/>
            <person name="Ma J."/>
        </authorList>
    </citation>
    <scope>NUCLEOTIDE SEQUENCE [LARGE SCALE GENOMIC DNA]</scope>
    <source>
        <strain evidence="6">CCUG 58411</strain>
    </source>
</reference>
<dbReference type="SUPFAM" id="SSF51735">
    <property type="entry name" value="NAD(P)-binding Rossmann-fold domains"/>
    <property type="match status" value="1"/>
</dbReference>
<dbReference type="RefSeq" id="WP_379034968.1">
    <property type="nucleotide sequence ID" value="NZ_JBHTLN010000002.1"/>
</dbReference>
<dbReference type="SMART" id="SM00822">
    <property type="entry name" value="PKS_KR"/>
    <property type="match status" value="1"/>
</dbReference>
<evidence type="ECO:0000256" key="2">
    <source>
        <dbReference type="ARBA" id="ARBA00023002"/>
    </source>
</evidence>
<comment type="caution">
    <text evidence="5">The sequence shown here is derived from an EMBL/GenBank/DDBJ whole genome shotgun (WGS) entry which is preliminary data.</text>
</comment>
<dbReference type="InterPro" id="IPR002347">
    <property type="entry name" value="SDR_fam"/>
</dbReference>
<proteinExistence type="inferred from homology"/>
<dbReference type="Proteomes" id="UP001597206">
    <property type="component" value="Unassembled WGS sequence"/>
</dbReference>
<protein>
    <submittedName>
        <fullName evidence="5">Oxidoreductase</fullName>
    </submittedName>
</protein>
<sequence>MSEKVVIITGASSGIGLATAKLFTEKGYKVYGFSRTKVADVPFTQIITDVNDQSSVDSAIEVVVEVSGRIDILFNNAGISLLGAAEESSMEQIKSVFETNFFGAVRLTNAVLPIMRSQGAGRIIHTSSVAGVVTGPFMAYYAASKYALEAYSESLDHEVRKLGIRSVLIEPGFMKTSLGKHSTKADRLQPVYTPARKRVERIVETSLSRAPEPVVVANRVFSVSNTRCPKVRYTVGADAKILTNLKRLLPDTFFDSFLRSAYQMNSK</sequence>
<dbReference type="InterPro" id="IPR036291">
    <property type="entry name" value="NAD(P)-bd_dom_sf"/>
</dbReference>
<dbReference type="EMBL" id="JBHTLN010000002">
    <property type="protein sequence ID" value="MFD1123366.1"/>
    <property type="molecule type" value="Genomic_DNA"/>
</dbReference>
<dbReference type="PANTHER" id="PTHR43976">
    <property type="entry name" value="SHORT CHAIN DEHYDROGENASE"/>
    <property type="match status" value="1"/>
</dbReference>
<feature type="domain" description="Ketoreductase" evidence="4">
    <location>
        <begin position="4"/>
        <end position="177"/>
    </location>
</feature>
<dbReference type="Pfam" id="PF00106">
    <property type="entry name" value="adh_short"/>
    <property type="match status" value="1"/>
</dbReference>
<comment type="similarity">
    <text evidence="1 3">Belongs to the short-chain dehydrogenases/reductases (SDR) family.</text>
</comment>
<dbReference type="PRINTS" id="PR00080">
    <property type="entry name" value="SDRFAMILY"/>
</dbReference>
<dbReference type="CDD" id="cd05374">
    <property type="entry name" value="17beta-HSD-like_SDR_c"/>
    <property type="match status" value="1"/>
</dbReference>
<name>A0ABW3PIN8_9PROT</name>
<dbReference type="PRINTS" id="PR00081">
    <property type="entry name" value="GDHRDH"/>
</dbReference>
<accession>A0ABW3PIN8</accession>
<evidence type="ECO:0000313" key="5">
    <source>
        <dbReference type="EMBL" id="MFD1123366.1"/>
    </source>
</evidence>
<dbReference type="NCBIfam" id="NF004823">
    <property type="entry name" value="PRK06179.1"/>
    <property type="match status" value="1"/>
</dbReference>
<keyword evidence="6" id="KW-1185">Reference proteome</keyword>
<evidence type="ECO:0000259" key="4">
    <source>
        <dbReference type="SMART" id="SM00822"/>
    </source>
</evidence>
<evidence type="ECO:0000256" key="3">
    <source>
        <dbReference type="RuleBase" id="RU000363"/>
    </source>
</evidence>
<evidence type="ECO:0000313" key="6">
    <source>
        <dbReference type="Proteomes" id="UP001597206"/>
    </source>
</evidence>
<dbReference type="Gene3D" id="3.40.50.720">
    <property type="entry name" value="NAD(P)-binding Rossmann-like Domain"/>
    <property type="match status" value="1"/>
</dbReference>
<organism evidence="5 6">
    <name type="scientific">Methylophilus flavus</name>
    <dbReference type="NCBI Taxonomy" id="640084"/>
    <lineage>
        <taxon>Bacteria</taxon>
        <taxon>Pseudomonadati</taxon>
        <taxon>Pseudomonadota</taxon>
        <taxon>Betaproteobacteria</taxon>
        <taxon>Nitrosomonadales</taxon>
        <taxon>Methylophilaceae</taxon>
        <taxon>Methylophilus</taxon>
    </lineage>
</organism>
<dbReference type="InterPro" id="IPR057326">
    <property type="entry name" value="KR_dom"/>
</dbReference>
<evidence type="ECO:0000256" key="1">
    <source>
        <dbReference type="ARBA" id="ARBA00006484"/>
    </source>
</evidence>